<dbReference type="PANTHER" id="PTHR35339">
    <property type="entry name" value="LINALOOL DEHYDRATASE_ISOMERASE DOMAIN-CONTAINING PROTEIN"/>
    <property type="match status" value="1"/>
</dbReference>
<protein>
    <submittedName>
        <fullName evidence="3">DUF2264 domain-containing protein</fullName>
    </submittedName>
</protein>
<feature type="domain" description="DUF2264" evidence="2">
    <location>
        <begin position="355"/>
        <end position="598"/>
    </location>
</feature>
<evidence type="ECO:0000259" key="2">
    <source>
        <dbReference type="Pfam" id="PF20938"/>
    </source>
</evidence>
<dbReference type="Proteomes" id="UP001596227">
    <property type="component" value="Unassembled WGS sequence"/>
</dbReference>
<gene>
    <name evidence="3" type="ORF">ACFQH1_08155</name>
</gene>
<dbReference type="PIRSF" id="PIRSF014753">
    <property type="entry name" value="UCP014753"/>
    <property type="match status" value="1"/>
</dbReference>
<feature type="domain" description="DUF2264" evidence="1">
    <location>
        <begin position="9"/>
        <end position="348"/>
    </location>
</feature>
<keyword evidence="4" id="KW-1185">Reference proteome</keyword>
<dbReference type="PANTHER" id="PTHR35339:SF4">
    <property type="entry name" value="LINALOOL DEHYDRATASE_ISOMERASE DOMAIN-CONTAINING PROTEIN"/>
    <property type="match status" value="1"/>
</dbReference>
<dbReference type="InterPro" id="IPR049237">
    <property type="entry name" value="DUF2264_C"/>
</dbReference>
<dbReference type="Pfam" id="PF20938">
    <property type="entry name" value="DUF2264_C"/>
    <property type="match status" value="1"/>
</dbReference>
<dbReference type="RefSeq" id="WP_137606905.1">
    <property type="nucleotide sequence ID" value="NZ_BJDH01000003.1"/>
</dbReference>
<proteinExistence type="predicted"/>
<dbReference type="InterPro" id="IPR016624">
    <property type="entry name" value="UCP014753"/>
</dbReference>
<organism evidence="3 4">
    <name type="scientific">Lactiplantibacillus daoliensis</name>
    <dbReference type="NCBI Taxonomy" id="2559916"/>
    <lineage>
        <taxon>Bacteria</taxon>
        <taxon>Bacillati</taxon>
        <taxon>Bacillota</taxon>
        <taxon>Bacilli</taxon>
        <taxon>Lactobacillales</taxon>
        <taxon>Lactobacillaceae</taxon>
        <taxon>Lactiplantibacillus</taxon>
    </lineage>
</organism>
<evidence type="ECO:0000259" key="1">
    <source>
        <dbReference type="Pfam" id="PF10022"/>
    </source>
</evidence>
<comment type="caution">
    <text evidence="3">The sequence shown here is derived from an EMBL/GenBank/DDBJ whole genome shotgun (WGS) entry which is preliminary data.</text>
</comment>
<evidence type="ECO:0000313" key="4">
    <source>
        <dbReference type="Proteomes" id="UP001596227"/>
    </source>
</evidence>
<reference evidence="4" key="1">
    <citation type="journal article" date="2019" name="Int. J. Syst. Evol. Microbiol.">
        <title>The Global Catalogue of Microorganisms (GCM) 10K type strain sequencing project: providing services to taxonomists for standard genome sequencing and annotation.</title>
        <authorList>
            <consortium name="The Broad Institute Genomics Platform"/>
            <consortium name="The Broad Institute Genome Sequencing Center for Infectious Disease"/>
            <person name="Wu L."/>
            <person name="Ma J."/>
        </authorList>
    </citation>
    <scope>NUCLEOTIDE SEQUENCE [LARGE SCALE GENOMIC DNA]</scope>
    <source>
        <strain evidence="4">CCM 8934</strain>
    </source>
</reference>
<evidence type="ECO:0000313" key="3">
    <source>
        <dbReference type="EMBL" id="MFC6295173.1"/>
    </source>
</evidence>
<sequence length="622" mass="70192">MAQLKLKHRNDYVQLFKQVNQPLRQHYQGSARVMFGSTGVGYGNRIAGVEGFARMLWGAGPAIKDLDVAWQNEIKQGLLAGTDPNSPDYWGDLHDRDQRMVEMPPIALALLHHKQYLWQQFTAPEQQQIGAWFSQIFEHNCSDGNWQFFKVLIYQVLQQLGVEVSATAQTDVQAALQKIEACYQGDGWYQDSARGRIDYYTPFAFQYYGILYSVLVPNDTLSVTFRKRAKALAQQFIHFFAEDGANVPFGRSLTYRYAAVAFWVAMIYGNIWPEKTAVIKGIINRNLRWWLQRPIFSESHLLTLGYGYEQLLMTEPYNSPTSPYWSNKIFLLLALPTDHSYWQSDEAPLPDLAATKLLAAPHLLAMHDHGHTVLLNAGQPGPNYHALTNEKYFKFAYSSQFGFSVPRENQLKEEAVMDSMIGLQTLDTTMVANRHGEDVVEPGMFYTRNNVSNVVQTADYVGSTWRVNDKMKVRTWLIAFEGWQIRIHHLVVTEPSLAYETGFAVADSPDNPGTNQTTPTASYFDGPAGFSGIVNLLGSTVEQNDGTIGGFPNTNLMTPEVVALPGRTTVLTPGEHWLVTGIYANADSTYARNKWQQQPIVGLQDQKVSLQLGDQVRELELH</sequence>
<dbReference type="Pfam" id="PF10022">
    <property type="entry name" value="DUF2264"/>
    <property type="match status" value="1"/>
</dbReference>
<dbReference type="EMBL" id="JBHSSB010000016">
    <property type="protein sequence ID" value="MFC6295173.1"/>
    <property type="molecule type" value="Genomic_DNA"/>
</dbReference>
<dbReference type="InterPro" id="IPR049349">
    <property type="entry name" value="DUF2264_N"/>
</dbReference>
<accession>A0ABW1UGF0</accession>
<name>A0ABW1UGF0_9LACO</name>